<feature type="domain" description="Response regulatory" evidence="5">
    <location>
        <begin position="2"/>
        <end position="118"/>
    </location>
</feature>
<evidence type="ECO:0000256" key="2">
    <source>
        <dbReference type="ARBA" id="ARBA00023125"/>
    </source>
</evidence>
<dbReference type="CDD" id="cd06170">
    <property type="entry name" value="LuxR_C_like"/>
    <property type="match status" value="1"/>
</dbReference>
<dbReference type="SMART" id="SM00421">
    <property type="entry name" value="HTH_LUXR"/>
    <property type="match status" value="1"/>
</dbReference>
<dbReference type="EMBL" id="CP072801">
    <property type="protein sequence ID" value="QTR46149.1"/>
    <property type="molecule type" value="Genomic_DNA"/>
</dbReference>
<gene>
    <name evidence="6" type="ORF">J9253_19590</name>
</gene>
<dbReference type="Pfam" id="PF00196">
    <property type="entry name" value="GerE"/>
    <property type="match status" value="1"/>
</dbReference>
<reference evidence="6 7" key="1">
    <citation type="submission" date="2021-04" db="EMBL/GenBank/DDBJ databases">
        <title>Genomics, taxonomy and metabolism of representatives of sulfur bacteria of the genus Thiothrix: Thiothrix fructosivorans QT, Thiothrix unzii A1T and three new species, Thiothrix subterranea sp. nov., Thiothrix litoralis sp. nov. and 'Candidatus Thiothrix anitrata' sp. nov.</title>
        <authorList>
            <person name="Ravin N.V."/>
            <person name="Smolyakov D."/>
            <person name="Rudenko T.S."/>
            <person name="Mardanov A.V."/>
            <person name="Beletsky A.V."/>
            <person name="Markov N.D."/>
            <person name="Fomenkov A.I."/>
            <person name="Roberts R.J."/>
            <person name="Karnachuk O.V."/>
            <person name="Novikov A."/>
            <person name="Grabovich M.Y."/>
        </authorList>
    </citation>
    <scope>NUCLEOTIDE SEQUENCE [LARGE SCALE GENOMIC DNA]</scope>
    <source>
        <strain evidence="6 7">AS</strain>
    </source>
</reference>
<dbReference type="PANTHER" id="PTHR45566">
    <property type="entry name" value="HTH-TYPE TRANSCRIPTIONAL REGULATOR YHJB-RELATED"/>
    <property type="match status" value="1"/>
</dbReference>
<evidence type="ECO:0000256" key="1">
    <source>
        <dbReference type="ARBA" id="ARBA00022553"/>
    </source>
</evidence>
<dbReference type="InterPro" id="IPR001789">
    <property type="entry name" value="Sig_transdc_resp-reg_receiver"/>
</dbReference>
<keyword evidence="1 3" id="KW-0597">Phosphoprotein</keyword>
<protein>
    <submittedName>
        <fullName evidence="6">Response regulator transcription factor</fullName>
    </submittedName>
</protein>
<evidence type="ECO:0000256" key="3">
    <source>
        <dbReference type="PROSITE-ProRule" id="PRU00169"/>
    </source>
</evidence>
<dbReference type="PROSITE" id="PS50043">
    <property type="entry name" value="HTH_LUXR_2"/>
    <property type="match status" value="1"/>
</dbReference>
<dbReference type="Proteomes" id="UP000672039">
    <property type="component" value="Chromosome"/>
</dbReference>
<accession>A0ABX7WQK3</accession>
<evidence type="ECO:0000313" key="7">
    <source>
        <dbReference type="Proteomes" id="UP000672039"/>
    </source>
</evidence>
<keyword evidence="7" id="KW-1185">Reference proteome</keyword>
<feature type="domain" description="HTH luxR-type" evidence="4">
    <location>
        <begin position="136"/>
        <end position="201"/>
    </location>
</feature>
<dbReference type="RefSeq" id="WP_210222511.1">
    <property type="nucleotide sequence ID" value="NZ_CP072801.1"/>
</dbReference>
<dbReference type="PANTHER" id="PTHR45566:SF1">
    <property type="entry name" value="HTH-TYPE TRANSCRIPTIONAL REGULATOR YHJB-RELATED"/>
    <property type="match status" value="1"/>
</dbReference>
<dbReference type="PRINTS" id="PR00038">
    <property type="entry name" value="HTHLUXR"/>
</dbReference>
<sequence length="208" mass="22835">MNILLADDHALFREGMALLLNQLFPQATIIHANSWVEVHQVIHQYTLSLALLDLSMPGQQAWEEELTDVMSVVTGVACIVSGSSSQEHIKTAFGMGVKGYIPKTMAMADMVSALQCLMAGGIYLPDNVWLQTTDPGASTSSVLTWRQRELLTLLAKGNSNKQMAALLTLTEGTVKRHLHNIFRILDANNRVEAVNIARERNLLLNLGA</sequence>
<dbReference type="InterPro" id="IPR058245">
    <property type="entry name" value="NreC/VraR/RcsB-like_REC"/>
</dbReference>
<name>A0ABX7WQK3_9GAMM</name>
<dbReference type="SMART" id="SM00448">
    <property type="entry name" value="REC"/>
    <property type="match status" value="1"/>
</dbReference>
<dbReference type="Gene3D" id="3.40.50.2300">
    <property type="match status" value="1"/>
</dbReference>
<evidence type="ECO:0000259" key="4">
    <source>
        <dbReference type="PROSITE" id="PS50043"/>
    </source>
</evidence>
<dbReference type="Pfam" id="PF00072">
    <property type="entry name" value="Response_reg"/>
    <property type="match status" value="1"/>
</dbReference>
<dbReference type="SUPFAM" id="SSF52172">
    <property type="entry name" value="CheY-like"/>
    <property type="match status" value="1"/>
</dbReference>
<dbReference type="SUPFAM" id="SSF46894">
    <property type="entry name" value="C-terminal effector domain of the bipartite response regulators"/>
    <property type="match status" value="1"/>
</dbReference>
<dbReference type="InterPro" id="IPR000792">
    <property type="entry name" value="Tscrpt_reg_LuxR_C"/>
</dbReference>
<dbReference type="InterPro" id="IPR016032">
    <property type="entry name" value="Sig_transdc_resp-reg_C-effctor"/>
</dbReference>
<dbReference type="InterPro" id="IPR011006">
    <property type="entry name" value="CheY-like_superfamily"/>
</dbReference>
<dbReference type="CDD" id="cd17535">
    <property type="entry name" value="REC_NarL-like"/>
    <property type="match status" value="1"/>
</dbReference>
<organism evidence="6 7">
    <name type="scientific">Thiothrix litoralis</name>
    <dbReference type="NCBI Taxonomy" id="2891210"/>
    <lineage>
        <taxon>Bacteria</taxon>
        <taxon>Pseudomonadati</taxon>
        <taxon>Pseudomonadota</taxon>
        <taxon>Gammaproteobacteria</taxon>
        <taxon>Thiotrichales</taxon>
        <taxon>Thiotrichaceae</taxon>
        <taxon>Thiothrix</taxon>
    </lineage>
</organism>
<proteinExistence type="predicted"/>
<evidence type="ECO:0000259" key="5">
    <source>
        <dbReference type="PROSITE" id="PS50110"/>
    </source>
</evidence>
<dbReference type="PROSITE" id="PS50110">
    <property type="entry name" value="RESPONSE_REGULATORY"/>
    <property type="match status" value="1"/>
</dbReference>
<keyword evidence="2" id="KW-0238">DNA-binding</keyword>
<feature type="modified residue" description="4-aspartylphosphate" evidence="3">
    <location>
        <position position="53"/>
    </location>
</feature>
<evidence type="ECO:0000313" key="6">
    <source>
        <dbReference type="EMBL" id="QTR46149.1"/>
    </source>
</evidence>
<dbReference type="InterPro" id="IPR051015">
    <property type="entry name" value="EvgA-like"/>
</dbReference>